<organism evidence="2 3">
    <name type="scientific">Amycolatopsis alkalitolerans</name>
    <dbReference type="NCBI Taxonomy" id="2547244"/>
    <lineage>
        <taxon>Bacteria</taxon>
        <taxon>Bacillati</taxon>
        <taxon>Actinomycetota</taxon>
        <taxon>Actinomycetes</taxon>
        <taxon>Pseudonocardiales</taxon>
        <taxon>Pseudonocardiaceae</taxon>
        <taxon>Amycolatopsis</taxon>
    </lineage>
</organism>
<evidence type="ECO:0000313" key="2">
    <source>
        <dbReference type="EMBL" id="TNC25782.1"/>
    </source>
</evidence>
<dbReference type="Proteomes" id="UP000305546">
    <property type="component" value="Unassembled WGS sequence"/>
</dbReference>
<dbReference type="EMBL" id="VDFW01000010">
    <property type="protein sequence ID" value="TNC25782.1"/>
    <property type="molecule type" value="Genomic_DNA"/>
</dbReference>
<accession>A0A5C4M2A4</accession>
<evidence type="ECO:0008006" key="4">
    <source>
        <dbReference type="Google" id="ProtNLM"/>
    </source>
</evidence>
<gene>
    <name evidence="2" type="ORF">FG385_14145</name>
</gene>
<dbReference type="RefSeq" id="WP_139097167.1">
    <property type="nucleotide sequence ID" value="NZ_VDFW01000010.1"/>
</dbReference>
<dbReference type="AlphaFoldDB" id="A0A5C4M2A4"/>
<sequence length="199" mass="21105">MNDRPSLLVRLWRLRGGRNPLARRVDRAEFRLVLAAIALVLITIPFATAIGSDVTAQGLERSRHESATRTTVTAVTVADAPYVRTAAVGSAGANLPVDVAATWTTADGAERHGVIVVEQGTKAGAKTTIWLDGAGNPAAAPFQPADARVSGLATGIGIWLAVSALLIAVCGAAHLALNRRRYDQWGREWDRIGRDSSYS</sequence>
<keyword evidence="1" id="KW-0812">Transmembrane</keyword>
<keyword evidence="3" id="KW-1185">Reference proteome</keyword>
<comment type="caution">
    <text evidence="2">The sequence shown here is derived from an EMBL/GenBank/DDBJ whole genome shotgun (WGS) entry which is preliminary data.</text>
</comment>
<proteinExistence type="predicted"/>
<dbReference type="InterPro" id="IPR039708">
    <property type="entry name" value="MT1774/Rv1733c-like"/>
</dbReference>
<feature type="transmembrane region" description="Helical" evidence="1">
    <location>
        <begin position="156"/>
        <end position="177"/>
    </location>
</feature>
<keyword evidence="1" id="KW-1133">Transmembrane helix</keyword>
<dbReference type="OrthoDB" id="3683281at2"/>
<keyword evidence="1" id="KW-0472">Membrane</keyword>
<evidence type="ECO:0000256" key="1">
    <source>
        <dbReference type="SAM" id="Phobius"/>
    </source>
</evidence>
<evidence type="ECO:0000313" key="3">
    <source>
        <dbReference type="Proteomes" id="UP000305546"/>
    </source>
</evidence>
<dbReference type="PANTHER" id="PTHR42305">
    <property type="entry name" value="MEMBRANE PROTEIN RV1733C-RELATED"/>
    <property type="match status" value="1"/>
</dbReference>
<protein>
    <recommendedName>
        <fullName evidence="4">Transmembrane protein</fullName>
    </recommendedName>
</protein>
<dbReference type="PANTHER" id="PTHR42305:SF1">
    <property type="entry name" value="MEMBRANE PROTEIN RV1733C-RELATED"/>
    <property type="match status" value="1"/>
</dbReference>
<name>A0A5C4M2A4_9PSEU</name>
<reference evidence="2 3" key="1">
    <citation type="submission" date="2019-06" db="EMBL/GenBank/DDBJ databases">
        <title>Amycolatopsis alkalitolerans sp. nov., isolated from Gastrodia elata Blume.</title>
        <authorList>
            <person name="Narsing Rao M.P."/>
            <person name="Li W.J."/>
        </authorList>
    </citation>
    <scope>NUCLEOTIDE SEQUENCE [LARGE SCALE GENOMIC DNA]</scope>
    <source>
        <strain evidence="2 3">SYSUP0005</strain>
    </source>
</reference>
<feature type="transmembrane region" description="Helical" evidence="1">
    <location>
        <begin position="32"/>
        <end position="51"/>
    </location>
</feature>